<keyword evidence="6" id="KW-0800">Toxin</keyword>
<dbReference type="PANTHER" id="PTHR35901:SF1">
    <property type="entry name" value="EXONUCLEASE VAPC9"/>
    <property type="match status" value="1"/>
</dbReference>
<reference evidence="8 9" key="1">
    <citation type="submission" date="2020-11" db="EMBL/GenBank/DDBJ databases">
        <authorList>
            <person name="Lassalle F."/>
        </authorList>
    </citation>
    <scope>NUCLEOTIDE SEQUENCE [LARGE SCALE GENOMIC DNA]</scope>
    <source>
        <strain evidence="8 9">JC140</strain>
    </source>
</reference>
<evidence type="ECO:0000313" key="9">
    <source>
        <dbReference type="Proteomes" id="UP000606921"/>
    </source>
</evidence>
<evidence type="ECO:0000256" key="2">
    <source>
        <dbReference type="ARBA" id="ARBA00022722"/>
    </source>
</evidence>
<dbReference type="InterPro" id="IPR022907">
    <property type="entry name" value="VapC_family"/>
</dbReference>
<keyword evidence="1 6" id="KW-1277">Toxin-antitoxin system</keyword>
<name>A0ABN7JIZ9_9HYPH</name>
<comment type="cofactor">
    <cofactor evidence="6">
        <name>Mg(2+)</name>
        <dbReference type="ChEBI" id="CHEBI:18420"/>
    </cofactor>
</comment>
<dbReference type="Pfam" id="PF01850">
    <property type="entry name" value="PIN"/>
    <property type="match status" value="1"/>
</dbReference>
<comment type="similarity">
    <text evidence="6">Belongs to the PINc/VapC protein family.</text>
</comment>
<dbReference type="EMBL" id="CABFWF030000010">
    <property type="protein sequence ID" value="CAD7033667.1"/>
    <property type="molecule type" value="Genomic_DNA"/>
</dbReference>
<dbReference type="PANTHER" id="PTHR35901">
    <property type="entry name" value="RIBONUCLEASE VAPC3"/>
    <property type="match status" value="1"/>
</dbReference>
<dbReference type="EC" id="3.1.-.-" evidence="6"/>
<keyword evidence="4 6" id="KW-0378">Hydrolase</keyword>
<dbReference type="InterPro" id="IPR051619">
    <property type="entry name" value="TypeII_TA_RNase_PINc/VapC"/>
</dbReference>
<dbReference type="SUPFAM" id="SSF88723">
    <property type="entry name" value="PIN domain-like"/>
    <property type="match status" value="1"/>
</dbReference>
<evidence type="ECO:0000256" key="1">
    <source>
        <dbReference type="ARBA" id="ARBA00022649"/>
    </source>
</evidence>
<comment type="caution">
    <text evidence="8">The sequence shown here is derived from an EMBL/GenBank/DDBJ whole genome shotgun (WGS) entry which is preliminary data.</text>
</comment>
<dbReference type="InterPro" id="IPR044153">
    <property type="entry name" value="PIN_Pae0151-like"/>
</dbReference>
<evidence type="ECO:0000256" key="5">
    <source>
        <dbReference type="ARBA" id="ARBA00022842"/>
    </source>
</evidence>
<dbReference type="InterPro" id="IPR029060">
    <property type="entry name" value="PIN-like_dom_sf"/>
</dbReference>
<evidence type="ECO:0000259" key="7">
    <source>
        <dbReference type="Pfam" id="PF01850"/>
    </source>
</evidence>
<dbReference type="Gene3D" id="3.40.50.1010">
    <property type="entry name" value="5'-nuclease"/>
    <property type="match status" value="1"/>
</dbReference>
<protein>
    <recommendedName>
        <fullName evidence="6">Ribonuclease VapC</fullName>
        <shortName evidence="6">RNase VapC</shortName>
        <ecNumber evidence="6">3.1.-.-</ecNumber>
    </recommendedName>
    <alternativeName>
        <fullName evidence="6">Toxin VapC</fullName>
    </alternativeName>
</protein>
<evidence type="ECO:0000256" key="3">
    <source>
        <dbReference type="ARBA" id="ARBA00022723"/>
    </source>
</evidence>
<keyword evidence="3 6" id="KW-0479">Metal-binding</keyword>
<sequence length="141" mass="15721">MEGHRQNVMDGFIVDASVVCSWVLPDEDSPIARRALELLTNTDGAAPDLLWHEVRNVLMLAHRRKRIAFERVIEAMRILRGLSLRTTAPADDQSILTLAERHALTAYDAAYLALALNRQLPLATLDRRLAEAAARESVALL</sequence>
<organism evidence="8 9">
    <name type="scientific">Pseudorhizobium endolithicum</name>
    <dbReference type="NCBI Taxonomy" id="1191678"/>
    <lineage>
        <taxon>Bacteria</taxon>
        <taxon>Pseudomonadati</taxon>
        <taxon>Pseudomonadota</taxon>
        <taxon>Alphaproteobacteria</taxon>
        <taxon>Hyphomicrobiales</taxon>
        <taxon>Rhizobiaceae</taxon>
        <taxon>Rhizobium/Agrobacterium group</taxon>
        <taxon>Pseudorhizobium</taxon>
    </lineage>
</organism>
<dbReference type="InterPro" id="IPR002716">
    <property type="entry name" value="PIN_dom"/>
</dbReference>
<gene>
    <name evidence="6" type="primary">vapC</name>
    <name evidence="8" type="ORF">REJC140_03215</name>
</gene>
<feature type="binding site" evidence="6">
    <location>
        <position position="15"/>
    </location>
    <ligand>
        <name>Mg(2+)</name>
        <dbReference type="ChEBI" id="CHEBI:18420"/>
    </ligand>
</feature>
<keyword evidence="9" id="KW-1185">Reference proteome</keyword>
<proteinExistence type="inferred from homology"/>
<evidence type="ECO:0000313" key="8">
    <source>
        <dbReference type="EMBL" id="CAD7033667.1"/>
    </source>
</evidence>
<comment type="function">
    <text evidence="6">Toxic component of a toxin-antitoxin (TA) system. An RNase.</text>
</comment>
<feature type="domain" description="PIN" evidence="7">
    <location>
        <begin position="13"/>
        <end position="133"/>
    </location>
</feature>
<evidence type="ECO:0000256" key="6">
    <source>
        <dbReference type="HAMAP-Rule" id="MF_00265"/>
    </source>
</evidence>
<feature type="binding site" evidence="6">
    <location>
        <position position="108"/>
    </location>
    <ligand>
        <name>Mg(2+)</name>
        <dbReference type="ChEBI" id="CHEBI:18420"/>
    </ligand>
</feature>
<dbReference type="CDD" id="cd09873">
    <property type="entry name" value="PIN_Pae0151-like"/>
    <property type="match status" value="1"/>
</dbReference>
<keyword evidence="5 6" id="KW-0460">Magnesium</keyword>
<dbReference type="Proteomes" id="UP000606921">
    <property type="component" value="Unassembled WGS sequence"/>
</dbReference>
<accession>A0ABN7JIZ9</accession>
<keyword evidence="2 6" id="KW-0540">Nuclease</keyword>
<evidence type="ECO:0000256" key="4">
    <source>
        <dbReference type="ARBA" id="ARBA00022801"/>
    </source>
</evidence>
<dbReference type="HAMAP" id="MF_00265">
    <property type="entry name" value="VapC_Nob1"/>
    <property type="match status" value="1"/>
</dbReference>